<dbReference type="InterPro" id="IPR003959">
    <property type="entry name" value="ATPase_AAA_core"/>
</dbReference>
<dbReference type="FunFam" id="3.40.50.300:FF:000025">
    <property type="entry name" value="ATP-dependent Clp protease subunit"/>
    <property type="match status" value="1"/>
</dbReference>
<feature type="domain" description="UVR" evidence="11">
    <location>
        <begin position="417"/>
        <end position="452"/>
    </location>
</feature>
<feature type="domain" description="Clp R" evidence="12">
    <location>
        <begin position="2"/>
        <end position="144"/>
    </location>
</feature>
<keyword evidence="6" id="KW-0346">Stress response</keyword>
<accession>A0AA43H078</accession>
<dbReference type="InterPro" id="IPR050130">
    <property type="entry name" value="ClpA_ClpB"/>
</dbReference>
<dbReference type="SUPFAM" id="SSF52540">
    <property type="entry name" value="P-loop containing nucleoside triphosphate hydrolases"/>
    <property type="match status" value="2"/>
</dbReference>
<dbReference type="Gene3D" id="4.10.860.10">
    <property type="entry name" value="UVR domain"/>
    <property type="match status" value="1"/>
</dbReference>
<dbReference type="InterPro" id="IPR003593">
    <property type="entry name" value="AAA+_ATPase"/>
</dbReference>
<dbReference type="SUPFAM" id="SSF81923">
    <property type="entry name" value="Double Clp-N motif"/>
    <property type="match status" value="1"/>
</dbReference>
<dbReference type="PROSITE" id="PS00870">
    <property type="entry name" value="CLPAB_1"/>
    <property type="match status" value="1"/>
</dbReference>
<dbReference type="FunFam" id="1.10.1780.10:FF:000004">
    <property type="entry name" value="ATP-dependent Clp protease ATP-binding subunit ClpC"/>
    <property type="match status" value="1"/>
</dbReference>
<evidence type="ECO:0000256" key="5">
    <source>
        <dbReference type="ARBA" id="ARBA00022840"/>
    </source>
</evidence>
<dbReference type="CDD" id="cd19499">
    <property type="entry name" value="RecA-like_ClpB_Hsp104-like"/>
    <property type="match status" value="1"/>
</dbReference>
<comment type="similarity">
    <text evidence="2">Belongs to the ClpA/ClpB family.</text>
</comment>
<dbReference type="GO" id="GO:0016887">
    <property type="term" value="F:ATP hydrolysis activity"/>
    <property type="evidence" value="ECO:0007669"/>
    <property type="project" value="InterPro"/>
</dbReference>
<evidence type="ECO:0000256" key="7">
    <source>
        <dbReference type="ARBA" id="ARBA00023054"/>
    </source>
</evidence>
<evidence type="ECO:0000313" key="14">
    <source>
        <dbReference type="Proteomes" id="UP001159370"/>
    </source>
</evidence>
<dbReference type="PANTHER" id="PTHR11638:SF155">
    <property type="entry name" value="CHAPERONE PROTEIN CLPC1, CHLOROPLASTIC-LIKE"/>
    <property type="match status" value="1"/>
</dbReference>
<dbReference type="EMBL" id="JANQDL010000090">
    <property type="protein sequence ID" value="MDH6064688.1"/>
    <property type="molecule type" value="Genomic_DNA"/>
</dbReference>
<dbReference type="InterPro" id="IPR018368">
    <property type="entry name" value="ClpA/B_CS1"/>
</dbReference>
<sequence length="817" mass="90328">MFEHFTSEAIKVIMLAQEEARRLGHNFVGTEQILLGLIGEGTGVAAKVLAELGVTLKEARREVEKIIGKGSGFVPPEIPFTPKVKSLFEQSFREANSLGHNYINTEHLLLGLTDAGEGVAAKVLQNLGVDLQNIRTSVIRRLGEGGSVFASRGSSTKGTQNLSIEEFGRNLTKLAQEGKLDPVVGREKEIERTIQILGRRTKNNPVLIGEPGVGKTAIAEGLAQRIVHQDAPEVLLDKQVISLDMGLLVSGTRFRGDFEERIKKIVEEVRTAGNIILVIDEVHTLVGAGGTEGGLDAANILKPALARGQLQCIGATTLNEYRQHIERDAALERRFQSVLVGEPSVQETIDILYGLRSAYEQHHKVHISDEAVVAAAELSDRYISDRFLPDKAIDLIDEAGSRVRLRYSRIYANQELKQQLANVTKAKQEAVRVQNFERAGQLRDEEMKLEAQLPANSQNQQFVKSPIVDEEDIAQIVASWTGVPVNKLTESESELLLHLEDTLHERLVGQEQAVTAVSRAIRRARVGLKNPHRPIASFIFSGPTGVGKTELAKSLASYFFGAEEALIRLDMSEYMEGHTVSKLIGSPPGYVGYEEGGQLTEAVRRRPYSVLLFDEIEKAHPDVFNMLLQLLDDGHLTDSKGRKVDFKNTLIILTSNIGSKVIEKGGGGLGFEFDTQANASYSRIRTLVNDEMKAYFRPEFLNRLDDIIVFTQLSKDEVKQIADIMLREVASRLTESGIILEVTERFKDRVVEEGYSHSYGARPLRRAIMRLLEDPLAEAMLCGEIADGVTAIADVDDDNQVRIHRSEQLELLLTSAS</sequence>
<dbReference type="Gene3D" id="3.40.50.300">
    <property type="entry name" value="P-loop containing nucleotide triphosphate hydrolases"/>
    <property type="match status" value="2"/>
</dbReference>
<reference evidence="13 14" key="1">
    <citation type="journal article" date="2023" name="J. Phycol.">
        <title>Chrysosporum ovalisporum is synonymous with the true-branching cyanobacterium Umezakia natans (Nostocales/Aphanizomenonaceae).</title>
        <authorList>
            <person name="McGregor G.B."/>
            <person name="Sendall B.C."/>
            <person name="Niiyama Y."/>
            <person name="Tuji A."/>
            <person name="Willis A."/>
        </authorList>
    </citation>
    <scope>NUCLEOTIDE SEQUENCE [LARGE SCALE GENOMIC DNA]</scope>
    <source>
        <strain evidence="13 14">FSS-62</strain>
    </source>
</reference>
<dbReference type="GO" id="GO:0005737">
    <property type="term" value="C:cytoplasm"/>
    <property type="evidence" value="ECO:0007669"/>
    <property type="project" value="UniProtKB-SubCell"/>
</dbReference>
<dbReference type="PROSITE" id="PS51903">
    <property type="entry name" value="CLP_R"/>
    <property type="match status" value="1"/>
</dbReference>
<comment type="subcellular location">
    <subcellularLocation>
        <location evidence="1">Cytoplasm</location>
    </subcellularLocation>
</comment>
<dbReference type="SMART" id="SM00382">
    <property type="entry name" value="AAA"/>
    <property type="match status" value="2"/>
</dbReference>
<evidence type="ECO:0000256" key="10">
    <source>
        <dbReference type="PROSITE-ProRule" id="PRU01251"/>
    </source>
</evidence>
<keyword evidence="4" id="KW-0547">Nucleotide-binding</keyword>
<evidence type="ECO:0000256" key="3">
    <source>
        <dbReference type="ARBA" id="ARBA00022737"/>
    </source>
</evidence>
<evidence type="ECO:0000256" key="9">
    <source>
        <dbReference type="ARBA" id="ARBA00026057"/>
    </source>
</evidence>
<organism evidence="13 14">
    <name type="scientific">Umezakia ovalisporum FSS-62</name>
    <dbReference type="NCBI Taxonomy" id="2971776"/>
    <lineage>
        <taxon>Bacteria</taxon>
        <taxon>Bacillati</taxon>
        <taxon>Cyanobacteriota</taxon>
        <taxon>Cyanophyceae</taxon>
        <taxon>Nostocales</taxon>
        <taxon>Nodulariaceae</taxon>
        <taxon>Umezakia</taxon>
    </lineage>
</organism>
<keyword evidence="3 10" id="KW-0677">Repeat</keyword>
<dbReference type="InterPro" id="IPR019489">
    <property type="entry name" value="Clp_ATPase_C"/>
</dbReference>
<dbReference type="InterPro" id="IPR001943">
    <property type="entry name" value="UVR_dom"/>
</dbReference>
<keyword evidence="13" id="KW-0378">Hydrolase</keyword>
<dbReference type="InterPro" id="IPR004176">
    <property type="entry name" value="Clp_R_N"/>
</dbReference>
<dbReference type="Pfam" id="PF10431">
    <property type="entry name" value="ClpB_D2-small"/>
    <property type="match status" value="1"/>
</dbReference>
<protein>
    <submittedName>
        <fullName evidence="13">ATP-dependent Clp protease ATP-binding subunit</fullName>
    </submittedName>
</protein>
<evidence type="ECO:0000259" key="11">
    <source>
        <dbReference type="PROSITE" id="PS50151"/>
    </source>
</evidence>
<dbReference type="Gene3D" id="1.10.8.60">
    <property type="match status" value="2"/>
</dbReference>
<dbReference type="InterPro" id="IPR041546">
    <property type="entry name" value="ClpA/ClpB_AAA_lid"/>
</dbReference>
<dbReference type="Pfam" id="PF02861">
    <property type="entry name" value="Clp_N"/>
    <property type="match status" value="1"/>
</dbReference>
<keyword evidence="7" id="KW-0175">Coiled coil</keyword>
<evidence type="ECO:0000256" key="8">
    <source>
        <dbReference type="ARBA" id="ARBA00023186"/>
    </source>
</evidence>
<gene>
    <name evidence="13" type="ORF">NWP23_13145</name>
</gene>
<keyword evidence="13" id="KW-0645">Protease</keyword>
<evidence type="ECO:0000256" key="1">
    <source>
        <dbReference type="ARBA" id="ARBA00004496"/>
    </source>
</evidence>
<dbReference type="AlphaFoldDB" id="A0AA43H078"/>
<proteinExistence type="inferred from homology"/>
<dbReference type="InterPro" id="IPR036628">
    <property type="entry name" value="Clp_N_dom_sf"/>
</dbReference>
<comment type="caution">
    <text evidence="13">The sequence shown here is derived from an EMBL/GenBank/DDBJ whole genome shotgun (WGS) entry which is preliminary data.</text>
</comment>
<evidence type="ECO:0000256" key="2">
    <source>
        <dbReference type="ARBA" id="ARBA00008675"/>
    </source>
</evidence>
<evidence type="ECO:0000256" key="4">
    <source>
        <dbReference type="ARBA" id="ARBA00022741"/>
    </source>
</evidence>
<dbReference type="Pfam" id="PF00004">
    <property type="entry name" value="AAA"/>
    <property type="match status" value="1"/>
</dbReference>
<comment type="subunit">
    <text evidence="9">Homohexamer. The oligomerization is ATP-dependent.</text>
</comment>
<dbReference type="InterPro" id="IPR027417">
    <property type="entry name" value="P-loop_NTPase"/>
</dbReference>
<dbReference type="GO" id="GO:0008233">
    <property type="term" value="F:peptidase activity"/>
    <property type="evidence" value="ECO:0007669"/>
    <property type="project" value="UniProtKB-KW"/>
</dbReference>
<dbReference type="GO" id="GO:0005524">
    <property type="term" value="F:ATP binding"/>
    <property type="evidence" value="ECO:0007669"/>
    <property type="project" value="UniProtKB-KW"/>
</dbReference>
<dbReference type="PROSITE" id="PS50151">
    <property type="entry name" value="UVR"/>
    <property type="match status" value="1"/>
</dbReference>
<dbReference type="PRINTS" id="PR00300">
    <property type="entry name" value="CLPPROTEASEA"/>
</dbReference>
<dbReference type="Pfam" id="PF07724">
    <property type="entry name" value="AAA_2"/>
    <property type="match status" value="1"/>
</dbReference>
<evidence type="ECO:0000256" key="6">
    <source>
        <dbReference type="ARBA" id="ARBA00023016"/>
    </source>
</evidence>
<dbReference type="CDD" id="cd00009">
    <property type="entry name" value="AAA"/>
    <property type="match status" value="1"/>
</dbReference>
<evidence type="ECO:0000313" key="13">
    <source>
        <dbReference type="EMBL" id="MDH6064688.1"/>
    </source>
</evidence>
<keyword evidence="5 13" id="KW-0067">ATP-binding</keyword>
<dbReference type="Proteomes" id="UP001159370">
    <property type="component" value="Unassembled WGS sequence"/>
</dbReference>
<dbReference type="SMART" id="SM01086">
    <property type="entry name" value="ClpB_D2-small"/>
    <property type="match status" value="1"/>
</dbReference>
<keyword evidence="8" id="KW-0143">Chaperone</keyword>
<dbReference type="Pfam" id="PF17871">
    <property type="entry name" value="AAA_lid_9"/>
    <property type="match status" value="1"/>
</dbReference>
<dbReference type="RefSeq" id="WP_280700841.1">
    <property type="nucleotide sequence ID" value="NZ_JANQDL010000090.1"/>
</dbReference>
<dbReference type="FunFam" id="3.40.50.300:FF:000010">
    <property type="entry name" value="Chaperone clpB 1, putative"/>
    <property type="match status" value="1"/>
</dbReference>
<dbReference type="GO" id="GO:0006508">
    <property type="term" value="P:proteolysis"/>
    <property type="evidence" value="ECO:0007669"/>
    <property type="project" value="UniProtKB-KW"/>
</dbReference>
<dbReference type="GO" id="GO:0034605">
    <property type="term" value="P:cellular response to heat"/>
    <property type="evidence" value="ECO:0007669"/>
    <property type="project" value="TreeGrafter"/>
</dbReference>
<dbReference type="PANTHER" id="PTHR11638">
    <property type="entry name" value="ATP-DEPENDENT CLP PROTEASE"/>
    <property type="match status" value="1"/>
</dbReference>
<dbReference type="Gene3D" id="1.10.1780.10">
    <property type="entry name" value="Clp, N-terminal domain"/>
    <property type="match status" value="1"/>
</dbReference>
<evidence type="ECO:0000259" key="12">
    <source>
        <dbReference type="PROSITE" id="PS51903"/>
    </source>
</evidence>
<dbReference type="InterPro" id="IPR001270">
    <property type="entry name" value="ClpA/B"/>
</dbReference>
<name>A0AA43H078_9CYAN</name>